<dbReference type="Gene3D" id="1.10.10.10">
    <property type="entry name" value="Winged helix-like DNA-binding domain superfamily/Winged helix DNA-binding domain"/>
    <property type="match status" value="1"/>
</dbReference>
<accession>A0A840TRI2</accession>
<dbReference type="InterPro" id="IPR000792">
    <property type="entry name" value="Tscrpt_reg_LuxR_C"/>
</dbReference>
<comment type="caution">
    <text evidence="6">The sequence shown here is derived from an EMBL/GenBank/DDBJ whole genome shotgun (WGS) entry which is preliminary data.</text>
</comment>
<dbReference type="Proteomes" id="UP000557307">
    <property type="component" value="Unassembled WGS sequence"/>
</dbReference>
<name>A0A840TRI2_9BACT</name>
<dbReference type="GO" id="GO:0006355">
    <property type="term" value="P:regulation of DNA-templated transcription"/>
    <property type="evidence" value="ECO:0007669"/>
    <property type="project" value="InterPro"/>
</dbReference>
<dbReference type="CDD" id="cd06170">
    <property type="entry name" value="LuxR_C_like"/>
    <property type="match status" value="1"/>
</dbReference>
<evidence type="ECO:0000256" key="3">
    <source>
        <dbReference type="ARBA" id="ARBA00023163"/>
    </source>
</evidence>
<keyword evidence="4" id="KW-0472">Membrane</keyword>
<evidence type="ECO:0000259" key="5">
    <source>
        <dbReference type="PROSITE" id="PS50043"/>
    </source>
</evidence>
<dbReference type="PANTHER" id="PTHR44688:SF16">
    <property type="entry name" value="DNA-BINDING TRANSCRIPTIONAL ACTIVATOR DEVR_DOSR"/>
    <property type="match status" value="1"/>
</dbReference>
<dbReference type="Pfam" id="PF00196">
    <property type="entry name" value="GerE"/>
    <property type="match status" value="1"/>
</dbReference>
<feature type="domain" description="HTH luxR-type" evidence="5">
    <location>
        <begin position="92"/>
        <end position="156"/>
    </location>
</feature>
<keyword evidence="1" id="KW-0805">Transcription regulation</keyword>
<dbReference type="SMART" id="SM00421">
    <property type="entry name" value="HTH_LUXR"/>
    <property type="match status" value="1"/>
</dbReference>
<keyword evidence="3" id="KW-0804">Transcription</keyword>
<evidence type="ECO:0000313" key="7">
    <source>
        <dbReference type="Proteomes" id="UP000557307"/>
    </source>
</evidence>
<dbReference type="RefSeq" id="WP_184177736.1">
    <property type="nucleotide sequence ID" value="NZ_JACHGF010000010.1"/>
</dbReference>
<gene>
    <name evidence="6" type="ORF">HNQ92_004682</name>
</gene>
<sequence length="159" mass="18076">MNAVTRIFHKNKPLLLYGVLLAFLVFILKWLQWKFLIVDHSVDLYAGLIALFFTVLGVWVANQLAKPKVQTVIVEKEVYVSSAGTFVVNEAELKKLNLTSREYEILQLLAQGHRNADVADRLFLSLSTIKTHVSNVFVKLDVSSRTQAIEKAKRLRIIP</sequence>
<evidence type="ECO:0000256" key="4">
    <source>
        <dbReference type="SAM" id="Phobius"/>
    </source>
</evidence>
<organism evidence="6 7">
    <name type="scientific">Rhabdobacter roseus</name>
    <dbReference type="NCBI Taxonomy" id="1655419"/>
    <lineage>
        <taxon>Bacteria</taxon>
        <taxon>Pseudomonadati</taxon>
        <taxon>Bacteroidota</taxon>
        <taxon>Cytophagia</taxon>
        <taxon>Cytophagales</taxon>
        <taxon>Cytophagaceae</taxon>
        <taxon>Rhabdobacter</taxon>
    </lineage>
</organism>
<evidence type="ECO:0000256" key="2">
    <source>
        <dbReference type="ARBA" id="ARBA00023125"/>
    </source>
</evidence>
<feature type="transmembrane region" description="Helical" evidence="4">
    <location>
        <begin position="14"/>
        <end position="32"/>
    </location>
</feature>
<dbReference type="PRINTS" id="PR00038">
    <property type="entry name" value="HTHLUXR"/>
</dbReference>
<evidence type="ECO:0000313" key="6">
    <source>
        <dbReference type="EMBL" id="MBB5286521.1"/>
    </source>
</evidence>
<dbReference type="PROSITE" id="PS50043">
    <property type="entry name" value="HTH_LUXR_2"/>
    <property type="match status" value="1"/>
</dbReference>
<dbReference type="PANTHER" id="PTHR44688">
    <property type="entry name" value="DNA-BINDING TRANSCRIPTIONAL ACTIVATOR DEVR_DOSR"/>
    <property type="match status" value="1"/>
</dbReference>
<proteinExistence type="predicted"/>
<dbReference type="InterPro" id="IPR016032">
    <property type="entry name" value="Sig_transdc_resp-reg_C-effctor"/>
</dbReference>
<keyword evidence="4" id="KW-1133">Transmembrane helix</keyword>
<keyword evidence="4" id="KW-0812">Transmembrane</keyword>
<dbReference type="PROSITE" id="PS00622">
    <property type="entry name" value="HTH_LUXR_1"/>
    <property type="match status" value="1"/>
</dbReference>
<reference evidence="6 7" key="1">
    <citation type="submission" date="2020-08" db="EMBL/GenBank/DDBJ databases">
        <title>Genomic Encyclopedia of Type Strains, Phase IV (KMG-IV): sequencing the most valuable type-strain genomes for metagenomic binning, comparative biology and taxonomic classification.</title>
        <authorList>
            <person name="Goeker M."/>
        </authorList>
    </citation>
    <scope>NUCLEOTIDE SEQUENCE [LARGE SCALE GENOMIC DNA]</scope>
    <source>
        <strain evidence="6 7">DSM 105074</strain>
    </source>
</reference>
<dbReference type="AlphaFoldDB" id="A0A840TRI2"/>
<dbReference type="InterPro" id="IPR036388">
    <property type="entry name" value="WH-like_DNA-bd_sf"/>
</dbReference>
<evidence type="ECO:0000256" key="1">
    <source>
        <dbReference type="ARBA" id="ARBA00023015"/>
    </source>
</evidence>
<keyword evidence="2 6" id="KW-0238">DNA-binding</keyword>
<keyword evidence="7" id="KW-1185">Reference proteome</keyword>
<dbReference type="SUPFAM" id="SSF46894">
    <property type="entry name" value="C-terminal effector domain of the bipartite response regulators"/>
    <property type="match status" value="1"/>
</dbReference>
<dbReference type="GO" id="GO:0003677">
    <property type="term" value="F:DNA binding"/>
    <property type="evidence" value="ECO:0007669"/>
    <property type="project" value="UniProtKB-KW"/>
</dbReference>
<protein>
    <submittedName>
        <fullName evidence="6">DNA-binding CsgD family transcriptional regulator</fullName>
    </submittedName>
</protein>
<dbReference type="EMBL" id="JACHGF010000010">
    <property type="protein sequence ID" value="MBB5286521.1"/>
    <property type="molecule type" value="Genomic_DNA"/>
</dbReference>
<feature type="transmembrane region" description="Helical" evidence="4">
    <location>
        <begin position="44"/>
        <end position="61"/>
    </location>
</feature>